<dbReference type="InterPro" id="IPR057046">
    <property type="entry name" value="PARP14_KH_4"/>
</dbReference>
<dbReference type="PROSITE" id="PS51059">
    <property type="entry name" value="PARP_CATALYTIC"/>
    <property type="match status" value="1"/>
</dbReference>
<evidence type="ECO:0000256" key="5">
    <source>
        <dbReference type="ARBA" id="ARBA00022676"/>
    </source>
</evidence>
<dbReference type="Pfam" id="PF00644">
    <property type="entry name" value="PARP"/>
    <property type="match status" value="1"/>
</dbReference>
<evidence type="ECO:0000256" key="2">
    <source>
        <dbReference type="ARBA" id="ARBA00004496"/>
    </source>
</evidence>
<dbReference type="EC" id="2.4.2.-" evidence="14"/>
<accession>A0A9J7FTT6</accession>
<dbReference type="GO" id="GO:0003714">
    <property type="term" value="F:transcription corepressor activity"/>
    <property type="evidence" value="ECO:0007669"/>
    <property type="project" value="TreeGrafter"/>
</dbReference>
<dbReference type="FunFam" id="3.90.228.10:FF:000008">
    <property type="entry name" value="Poly [ADP-ribose] polymerase"/>
    <property type="match status" value="1"/>
</dbReference>
<reference evidence="21" key="3">
    <citation type="submission" date="2025-08" db="UniProtKB">
        <authorList>
            <consortium name="RefSeq"/>
        </authorList>
    </citation>
    <scope>IDENTIFICATION</scope>
    <source>
        <strain evidence="21">17A/GY</strain>
        <tissue evidence="21">Liver</tissue>
    </source>
</reference>
<dbReference type="GO" id="GO:0016779">
    <property type="term" value="F:nucleotidyltransferase activity"/>
    <property type="evidence" value="ECO:0007669"/>
    <property type="project" value="UniProtKB-KW"/>
</dbReference>
<dbReference type="GO" id="GO:0005737">
    <property type="term" value="C:cytoplasm"/>
    <property type="evidence" value="ECO:0007669"/>
    <property type="project" value="UniProtKB-SubCell"/>
</dbReference>
<dbReference type="KEGG" id="cge:100758989"/>
<evidence type="ECO:0000313" key="21">
    <source>
        <dbReference type="RefSeq" id="XP_027268564.1"/>
    </source>
</evidence>
<evidence type="ECO:0000256" key="7">
    <source>
        <dbReference type="ARBA" id="ARBA00022695"/>
    </source>
</evidence>
<dbReference type="CDD" id="cd02903">
    <property type="entry name" value="Macro_BAL-like"/>
    <property type="match status" value="1"/>
</dbReference>
<evidence type="ECO:0000256" key="14">
    <source>
        <dbReference type="RuleBase" id="RU362114"/>
    </source>
</evidence>
<dbReference type="SMART" id="SM00506">
    <property type="entry name" value="A1pp"/>
    <property type="match status" value="3"/>
</dbReference>
<keyword evidence="7" id="KW-0548">Nucleotidyltransferase</keyword>
<dbReference type="InterPro" id="IPR057043">
    <property type="entry name" value="PARP14_KH_2"/>
</dbReference>
<dbReference type="GO" id="GO:0060334">
    <property type="term" value="P:regulation of type II interferon-mediated signaling pathway"/>
    <property type="evidence" value="ECO:0007669"/>
    <property type="project" value="UniProtKB-ARBA"/>
</dbReference>
<feature type="region of interest" description="Disordered" evidence="16">
    <location>
        <begin position="94"/>
        <end position="129"/>
    </location>
</feature>
<keyword evidence="20" id="KW-1185">Reference proteome</keyword>
<dbReference type="Pfam" id="PF23085">
    <property type="entry name" value="RRM_PARP14_3"/>
    <property type="match status" value="1"/>
</dbReference>
<dbReference type="Pfam" id="PF23254">
    <property type="entry name" value="KH_PARP14_8"/>
    <property type="match status" value="1"/>
</dbReference>
<dbReference type="Pfam" id="PF23245">
    <property type="entry name" value="RRM_PARP14_2"/>
    <property type="match status" value="1"/>
</dbReference>
<dbReference type="InterPro" id="IPR043472">
    <property type="entry name" value="Macro_dom-like"/>
</dbReference>
<feature type="domain" description="PARP catalytic" evidence="18">
    <location>
        <begin position="1591"/>
        <end position="1787"/>
    </location>
</feature>
<dbReference type="InterPro" id="IPR057045">
    <property type="entry name" value="PARP14_KH_3"/>
</dbReference>
<dbReference type="Pfam" id="PF01661">
    <property type="entry name" value="Macro"/>
    <property type="match status" value="3"/>
</dbReference>
<dbReference type="InterPro" id="IPR012317">
    <property type="entry name" value="Poly(ADP-ribose)pol_cat_dom"/>
</dbReference>
<feature type="domain" description="WWE" evidence="17">
    <location>
        <begin position="1509"/>
        <end position="1587"/>
    </location>
</feature>
<dbReference type="InterPro" id="IPR057051">
    <property type="entry name" value="PARP14_RPM_1"/>
</dbReference>
<reference evidence="20" key="2">
    <citation type="journal article" date="2020" name="Biotechnol. Bioeng.">
        <title>Chromosome-scale scaffolds for the Chinese hamster reference genome assembly to facilitate the study of the CHO epigenome.</title>
        <authorList>
            <person name="Hilliard W."/>
            <person name="MacDonald M."/>
            <person name="Lee K.H."/>
        </authorList>
    </citation>
    <scope>NUCLEOTIDE SEQUENCE [LARGE SCALE GENOMIC DNA]</scope>
    <source>
        <strain evidence="20">17A/GY</strain>
    </source>
</reference>
<comment type="subcellular location">
    <subcellularLocation>
        <location evidence="2">Cytoplasm</location>
    </subcellularLocation>
    <subcellularLocation>
        <location evidence="1">Nucleus</location>
    </subcellularLocation>
</comment>
<dbReference type="InterPro" id="IPR012677">
    <property type="entry name" value="Nucleotide-bd_a/b_plait_sf"/>
</dbReference>
<keyword evidence="5 14" id="KW-0328">Glycosyltransferase</keyword>
<feature type="coiled-coil region" evidence="15">
    <location>
        <begin position="1483"/>
        <end position="1510"/>
    </location>
</feature>
<dbReference type="Pfam" id="PF23248">
    <property type="entry name" value="KH_PARP14_2"/>
    <property type="match status" value="1"/>
</dbReference>
<dbReference type="Pfam" id="PF23222">
    <property type="entry name" value="RRM_PARP14_1"/>
    <property type="match status" value="1"/>
</dbReference>
<keyword evidence="8" id="KW-0677">Repeat</keyword>
<dbReference type="GO" id="GO:0070212">
    <property type="term" value="P:protein poly-ADP-ribosylation"/>
    <property type="evidence" value="ECO:0007669"/>
    <property type="project" value="TreeGrafter"/>
</dbReference>
<dbReference type="GeneID" id="100758989"/>
<keyword evidence="10" id="KW-0391">Immunity</keyword>
<dbReference type="Pfam" id="PF22005">
    <property type="entry name" value="WWE_1"/>
    <property type="match status" value="1"/>
</dbReference>
<name>A0A9J7FTT6_CRIGR</name>
<dbReference type="PROSITE" id="PS51154">
    <property type="entry name" value="MACRO"/>
    <property type="match status" value="3"/>
</dbReference>
<dbReference type="GO" id="GO:0045087">
    <property type="term" value="P:innate immune response"/>
    <property type="evidence" value="ECO:0007669"/>
    <property type="project" value="UniProtKB-KW"/>
</dbReference>
<dbReference type="Pfam" id="PF23249">
    <property type="entry name" value="KH_PARP14_3"/>
    <property type="match status" value="1"/>
</dbReference>
<evidence type="ECO:0000256" key="9">
    <source>
        <dbReference type="ARBA" id="ARBA00022765"/>
    </source>
</evidence>
<evidence type="ECO:0000256" key="6">
    <source>
        <dbReference type="ARBA" id="ARBA00022679"/>
    </source>
</evidence>
<evidence type="ECO:0000259" key="18">
    <source>
        <dbReference type="PROSITE" id="PS51059"/>
    </source>
</evidence>
<dbReference type="GO" id="GO:0001961">
    <property type="term" value="P:positive regulation of cytokine-mediated signaling pathway"/>
    <property type="evidence" value="ECO:0007669"/>
    <property type="project" value="UniProtKB-ARBA"/>
</dbReference>
<dbReference type="Gene3D" id="3.90.228.10">
    <property type="match status" value="1"/>
</dbReference>
<evidence type="ECO:0000259" key="17">
    <source>
        <dbReference type="PROSITE" id="PS50918"/>
    </source>
</evidence>
<dbReference type="InterPro" id="IPR052056">
    <property type="entry name" value="Mono-ARTD/PARP"/>
</dbReference>
<dbReference type="Pfam" id="PF23252">
    <property type="entry name" value="KH_PARP14_5"/>
    <property type="match status" value="1"/>
</dbReference>
<dbReference type="GO" id="GO:1990404">
    <property type="term" value="F:NAD+-protein mono-ADP-ribosyltransferase activity"/>
    <property type="evidence" value="ECO:0007669"/>
    <property type="project" value="TreeGrafter"/>
</dbReference>
<evidence type="ECO:0000256" key="8">
    <source>
        <dbReference type="ARBA" id="ARBA00022737"/>
    </source>
</evidence>
<dbReference type="InterPro" id="IPR054596">
    <property type="entry name" value="PARP14_WWE"/>
</dbReference>
<sequence length="1787" mass="200120">MAESGPFPLLVEGSWGPKPPKTLINKLQMYFQSPKKSGGGECEVVQQPGSPACFLVLFSPEDVRQNVLEKENHELVWQGKGTFKLTVRLPEDPDKASVSKEAVPEKESKTKNDAAKTGFPSDRSEKMEDVPTECENISSMVAFENLSEKVSDVVLTFLVENISGFPSECFKVEVIRDFGVAVVTFQMPIDTKKFITDCISHHSNRQLQLVPRLLETTNVVRVENLPPGVDDFQLQLYFENPFNGGGRVAHVECFPEESSALVEFVDSKVLDTIMAKKHSFNKMPLSVFPYYPSLGTALYGEEKPLVKLPASFQESLGLPLWKFFQKNNHLIEEINDKMRCCHCELMWSEINGTLTIRPAATLASHRPSIKTWQRDASKALSAIRSKYEVKLFEVYSPVWDIIRHELRDDRILIEFDKDCLTLAGKSEDVQDIGQKIKELIDSTTEKVRKEEQSLKEKVAISPGKHFLLEHSGFLEDLSKDYPEMEIHYDAATQNLCFKGFHVDVYKVKCDIQEKVYSMSQKEVRVPSEVFMFLQQVNSQEFSKTLFEAQKILATYELKGTALFLTACSLRALAEAEKQVADALSYKLIEVEDKEVLTGNVWKKKIHPLQKRYNSTATIIIKNELTSGTPAEVIIAGCVREVNEIYDQLFEFLENNMKIERLFEVEPSLIIDYVKTDKKLFWPKIKKANVQASFKLEDEPKGILLTGSKSKVLECMNMVKQIQDSACIKRFQIDKPGAKHFFQDKASYYKSEIKRLYGCVIELQEDGEKEKGSLKEQKCHLQIDIAPGVTLIVQQGDLAQFAADVVVNASNENLKHIDGLAKALSNAAGPELQAECDRIVRSRGTVLTGNAVISKAGKLPCRHVIHAVGPRWKGDKAQECVSLLKKVVDRSLTLAEEYKCQSIAMPAISSGIFDFPLDQCVATIVSAIKDNFKRKSDRSTLKKIYLVDISAKVAGAFAEAVETAYKATISHAASPPSLKALELVPPGKIPEREDCLLVSQEGLRIRLVEEGVQHAKTDVIVNSIPSDLALNRGPLSQALLEKAGPGLQEELNQAGQGVAVNAGTILQTSGYNLNCHHVLHVVVPQWKAKNSASSVKIMKNIIRDCLKMAEEQSLQSIGFPAIGTGNLGFPKPEFAKLIISEVLKFSSRNLKTLQEVQFLLHPKDQDNIKAFSDEFDRRSNGNPSDHSPKAEDTQGYYGSLSSPTLGVHEMNIGPILFQVATGDITKEVADVIVNSTSNTFNLKSGVSKAILEGAGQNVEAECSVLAQQNKEYIVTVGGLLKCKSIIHVVGGNDVKRSVSCVLEESEQRNYTSICLPAIGTGSAQQDPDAVAKAIMDAIEEFIQKKAVRSVRKVKVVIFQPHILKIFYDNMEDREGSLPPPQTSMLSKIASIFGFSKNDPPKQNTLFLEKKIEQTVFQVCGADTDSVERTISWIQNLITDEQLSYTSHDECIRDFNESEYKKLNELQERLNITIDLDKKAPLITVEGISRDVVRARDEIEELIKSIRLAKEKESHADYVSTFVEWQYIDNNVTYSFDKMANMELEEARKAKSKNILVKINNHNFMVNLSTNTAIGPGRQSLTVQRLLKTEAEIPPNWSDMKQKNLLVVSLQPNDPEYNMVASKFNQTSTNFIIENIKRIQNPYLWSKYQANKKVMDEKNGHGRNENQLFHGTEASCILHVNSHGFNRSYAGKNATCYGQGTYFAVNASYSASDTYSKPDASGKKHMYYARVLTGNYTVGHSSLIVPPSRDPLNPTDLYDTVVDNDQNPSIFVVFYDNQTYPEYLITFRR</sequence>
<evidence type="ECO:0000256" key="12">
    <source>
        <dbReference type="ARBA" id="ARBA00023242"/>
    </source>
</evidence>
<keyword evidence="9" id="KW-0013">ADP-ribosylation</keyword>
<dbReference type="OrthoDB" id="6133115at2759"/>
<proteinExistence type="inferred from homology"/>
<comment type="similarity">
    <text evidence="13">Belongs to the ARTD/PARP family.</text>
</comment>
<evidence type="ECO:0000256" key="4">
    <source>
        <dbReference type="ARBA" id="ARBA00022588"/>
    </source>
</evidence>
<organism evidence="20 21">
    <name type="scientific">Cricetulus griseus</name>
    <name type="common">Chinese hamster</name>
    <name type="synonym">Cricetulus barabensis griseus</name>
    <dbReference type="NCBI Taxonomy" id="10029"/>
    <lineage>
        <taxon>Eukaryota</taxon>
        <taxon>Metazoa</taxon>
        <taxon>Chordata</taxon>
        <taxon>Craniata</taxon>
        <taxon>Vertebrata</taxon>
        <taxon>Euteleostomi</taxon>
        <taxon>Mammalia</taxon>
        <taxon>Eutheria</taxon>
        <taxon>Euarchontoglires</taxon>
        <taxon>Glires</taxon>
        <taxon>Rodentia</taxon>
        <taxon>Myomorpha</taxon>
        <taxon>Muroidea</taxon>
        <taxon>Cricetidae</taxon>
        <taxon>Cricetinae</taxon>
        <taxon>Cricetulus</taxon>
    </lineage>
</organism>
<dbReference type="InterPro" id="IPR057048">
    <property type="entry name" value="PARP14_KH_6"/>
</dbReference>
<dbReference type="CDD" id="cd12300">
    <property type="entry name" value="RRM1_PAR14"/>
    <property type="match status" value="1"/>
</dbReference>
<dbReference type="InterPro" id="IPR057047">
    <property type="entry name" value="PARP14_KH_5"/>
</dbReference>
<dbReference type="SUPFAM" id="SSF117839">
    <property type="entry name" value="WWE domain"/>
    <property type="match status" value="1"/>
</dbReference>
<keyword evidence="11 14" id="KW-0520">NAD</keyword>
<dbReference type="GO" id="GO:0010629">
    <property type="term" value="P:negative regulation of gene expression"/>
    <property type="evidence" value="ECO:0007669"/>
    <property type="project" value="TreeGrafter"/>
</dbReference>
<dbReference type="RefSeq" id="XP_027268564.1">
    <property type="nucleotide sequence ID" value="XM_027412763.2"/>
</dbReference>
<keyword evidence="4" id="KW-0399">Innate immunity</keyword>
<dbReference type="Gene3D" id="3.30.720.50">
    <property type="match status" value="1"/>
</dbReference>
<dbReference type="CDD" id="cd01439">
    <property type="entry name" value="TCCD_inducible_PARP_like"/>
    <property type="match status" value="1"/>
</dbReference>
<dbReference type="InterPro" id="IPR057050">
    <property type="entry name" value="RRM_PARP14_2"/>
</dbReference>
<dbReference type="Pfam" id="PF23251">
    <property type="entry name" value="KH_PARP14_4"/>
    <property type="match status" value="1"/>
</dbReference>
<evidence type="ECO:0000256" key="1">
    <source>
        <dbReference type="ARBA" id="ARBA00004123"/>
    </source>
</evidence>
<dbReference type="FunFam" id="3.30.70.330:FF:000487">
    <property type="entry name" value="Poly [ADP-ribose] polymerase"/>
    <property type="match status" value="1"/>
</dbReference>
<dbReference type="SUPFAM" id="SSF52949">
    <property type="entry name" value="Macro domain-like"/>
    <property type="match status" value="3"/>
</dbReference>
<gene>
    <name evidence="21" type="primary">Parp14</name>
</gene>
<evidence type="ECO:0000256" key="13">
    <source>
        <dbReference type="ARBA" id="ARBA00024347"/>
    </source>
</evidence>
<feature type="region of interest" description="Disordered" evidence="16">
    <location>
        <begin position="1173"/>
        <end position="1194"/>
    </location>
</feature>
<evidence type="ECO:0000259" key="19">
    <source>
        <dbReference type="PROSITE" id="PS51154"/>
    </source>
</evidence>
<dbReference type="CTD" id="54625"/>
<dbReference type="Pfam" id="PF23253">
    <property type="entry name" value="KH_PARP14_6"/>
    <property type="match status" value="1"/>
</dbReference>
<evidence type="ECO:0000256" key="3">
    <source>
        <dbReference type="ARBA" id="ARBA00022490"/>
    </source>
</evidence>
<dbReference type="Gene3D" id="3.40.220.10">
    <property type="entry name" value="Leucine Aminopeptidase, subunit E, domain 1"/>
    <property type="match status" value="3"/>
</dbReference>
<dbReference type="CDD" id="cd02907">
    <property type="entry name" value="Macro_Af1521_BAL-like"/>
    <property type="match status" value="1"/>
</dbReference>
<dbReference type="PANTHER" id="PTHR14453">
    <property type="entry name" value="PARP/ZINC FINGER CCCH TYPE DOMAIN CONTAINING PROTEIN"/>
    <property type="match status" value="1"/>
</dbReference>
<dbReference type="GO" id="GO:0005634">
    <property type="term" value="C:nucleus"/>
    <property type="evidence" value="ECO:0007669"/>
    <property type="project" value="UniProtKB-SubCell"/>
</dbReference>
<dbReference type="InterPro" id="IPR037197">
    <property type="entry name" value="WWE_dom_sf"/>
</dbReference>
<dbReference type="InterPro" id="IPR057049">
    <property type="entry name" value="PARP14_KH_8"/>
</dbReference>
<dbReference type="Proteomes" id="UP001108280">
    <property type="component" value="Chromosome 4"/>
</dbReference>
<evidence type="ECO:0000313" key="20">
    <source>
        <dbReference type="Proteomes" id="UP001108280"/>
    </source>
</evidence>
<evidence type="ECO:0000256" key="15">
    <source>
        <dbReference type="SAM" id="Coils"/>
    </source>
</evidence>
<reference evidence="20" key="1">
    <citation type="journal article" date="2018" name="Biotechnol. Bioeng.">
        <title>A reference genome of the Chinese hamster based on a hybrid assembly strategy.</title>
        <authorList>
            <person name="Rupp O."/>
            <person name="MacDonald M.L."/>
            <person name="Li S."/>
            <person name="Dhiman H."/>
            <person name="Polson S."/>
            <person name="Griep S."/>
            <person name="Heffner K."/>
            <person name="Hernandez I."/>
            <person name="Brinkrolf K."/>
            <person name="Jadhav V."/>
            <person name="Samoudi M."/>
            <person name="Hao H."/>
            <person name="Kingham B."/>
            <person name="Goesmann A."/>
            <person name="Betenbaugh M.J."/>
            <person name="Lewis N.E."/>
            <person name="Borth N."/>
            <person name="Lee K.H."/>
        </authorList>
    </citation>
    <scope>NUCLEOTIDE SEQUENCE [LARGE SCALE GENOMIC DNA]</scope>
    <source>
        <strain evidence="20">17A/GY</strain>
    </source>
</reference>
<feature type="domain" description="Macro" evidence="19">
    <location>
        <begin position="991"/>
        <end position="1178"/>
    </location>
</feature>
<dbReference type="Gene3D" id="3.30.70.330">
    <property type="match status" value="2"/>
</dbReference>
<dbReference type="FunFam" id="3.40.220.10:FF:000010">
    <property type="entry name" value="Poly [ADP-ribose] polymerase"/>
    <property type="match status" value="1"/>
</dbReference>
<evidence type="ECO:0000256" key="11">
    <source>
        <dbReference type="ARBA" id="ARBA00023027"/>
    </source>
</evidence>
<keyword evidence="6 14" id="KW-0808">Transferase</keyword>
<dbReference type="InterPro" id="IPR057044">
    <property type="entry name" value="PARP14_KH_1"/>
</dbReference>
<keyword evidence="3" id="KW-0963">Cytoplasm</keyword>
<dbReference type="PANTHER" id="PTHR14453:SF89">
    <property type="entry name" value="PROTEIN MONO-ADP-RIBOSYLTRANSFERASE PARP14"/>
    <property type="match status" value="1"/>
</dbReference>
<dbReference type="SUPFAM" id="SSF56399">
    <property type="entry name" value="ADP-ribosylation"/>
    <property type="match status" value="1"/>
</dbReference>
<dbReference type="InterPro" id="IPR004170">
    <property type="entry name" value="WWE_dom"/>
</dbReference>
<dbReference type="Pfam" id="PF23084">
    <property type="entry name" value="KH_PARP14_1"/>
    <property type="match status" value="1"/>
</dbReference>
<feature type="compositionally biased region" description="Basic and acidic residues" evidence="16">
    <location>
        <begin position="94"/>
        <end position="114"/>
    </location>
</feature>
<dbReference type="GO" id="GO:0003950">
    <property type="term" value="F:NAD+ poly-ADP-ribosyltransferase activity"/>
    <property type="evidence" value="ECO:0007669"/>
    <property type="project" value="UniProtKB-UniRule"/>
</dbReference>
<feature type="domain" description="Macro" evidence="19">
    <location>
        <begin position="1203"/>
        <end position="1373"/>
    </location>
</feature>
<evidence type="ECO:0000256" key="16">
    <source>
        <dbReference type="SAM" id="MobiDB-lite"/>
    </source>
</evidence>
<dbReference type="PROSITE" id="PS50918">
    <property type="entry name" value="WWE"/>
    <property type="match status" value="1"/>
</dbReference>
<protein>
    <recommendedName>
        <fullName evidence="14">Poly [ADP-ribose] polymerase</fullName>
        <shortName evidence="14">PARP</shortName>
        <ecNumber evidence="14">2.4.2.-</ecNumber>
    </recommendedName>
</protein>
<keyword evidence="12" id="KW-0539">Nucleus</keyword>
<evidence type="ECO:0000256" key="10">
    <source>
        <dbReference type="ARBA" id="ARBA00022859"/>
    </source>
</evidence>
<feature type="domain" description="Macro" evidence="19">
    <location>
        <begin position="777"/>
        <end position="964"/>
    </location>
</feature>
<dbReference type="InterPro" id="IPR002589">
    <property type="entry name" value="Macro_dom"/>
</dbReference>
<keyword evidence="15" id="KW-0175">Coiled coil</keyword>